<evidence type="ECO:0008006" key="3">
    <source>
        <dbReference type="Google" id="ProtNLM"/>
    </source>
</evidence>
<keyword evidence="2" id="KW-1185">Reference proteome</keyword>
<proteinExistence type="predicted"/>
<accession>A0A445AZB5</accession>
<dbReference type="AlphaFoldDB" id="A0A445AZB5"/>
<organism evidence="1 2">
    <name type="scientific">Arachis hypogaea</name>
    <name type="common">Peanut</name>
    <dbReference type="NCBI Taxonomy" id="3818"/>
    <lineage>
        <taxon>Eukaryota</taxon>
        <taxon>Viridiplantae</taxon>
        <taxon>Streptophyta</taxon>
        <taxon>Embryophyta</taxon>
        <taxon>Tracheophyta</taxon>
        <taxon>Spermatophyta</taxon>
        <taxon>Magnoliopsida</taxon>
        <taxon>eudicotyledons</taxon>
        <taxon>Gunneridae</taxon>
        <taxon>Pentapetalae</taxon>
        <taxon>rosids</taxon>
        <taxon>fabids</taxon>
        <taxon>Fabales</taxon>
        <taxon>Fabaceae</taxon>
        <taxon>Papilionoideae</taxon>
        <taxon>50 kb inversion clade</taxon>
        <taxon>dalbergioids sensu lato</taxon>
        <taxon>Dalbergieae</taxon>
        <taxon>Pterocarpus clade</taxon>
        <taxon>Arachis</taxon>
    </lineage>
</organism>
<gene>
    <name evidence="1" type="ORF">Ahy_B01g056696</name>
</gene>
<protein>
    <recommendedName>
        <fullName evidence="3">FAR1 domain-containing protein</fullName>
    </recommendedName>
</protein>
<evidence type="ECO:0000313" key="1">
    <source>
        <dbReference type="EMBL" id="RYR31785.1"/>
    </source>
</evidence>
<dbReference type="EMBL" id="SDMP01000011">
    <property type="protein sequence ID" value="RYR31785.1"/>
    <property type="molecule type" value="Genomic_DNA"/>
</dbReference>
<dbReference type="Proteomes" id="UP000289738">
    <property type="component" value="Chromosome B01"/>
</dbReference>
<evidence type="ECO:0000313" key="2">
    <source>
        <dbReference type="Proteomes" id="UP000289738"/>
    </source>
</evidence>
<name>A0A445AZB5_ARAHY</name>
<reference evidence="1 2" key="1">
    <citation type="submission" date="2019-01" db="EMBL/GenBank/DDBJ databases">
        <title>Sequencing of cultivated peanut Arachis hypogaea provides insights into genome evolution and oil improvement.</title>
        <authorList>
            <person name="Chen X."/>
        </authorList>
    </citation>
    <scope>NUCLEOTIDE SEQUENCE [LARGE SCALE GENOMIC DNA]</scope>
    <source>
        <strain evidence="2">cv. Fuhuasheng</strain>
        <tissue evidence="1">Leaves</tissue>
    </source>
</reference>
<comment type="caution">
    <text evidence="1">The sequence shown here is derived from an EMBL/GenBank/DDBJ whole genome shotgun (WGS) entry which is preliminary data.</text>
</comment>
<sequence length="94" mass="10843">MLHIHAITLTKSSKQFFIHTRPSSHLNESDLDHSSESNQADESRCVVDEQFILKTGMTFMTLEEAGKFYKNYSKLASFSTKIRNMTRKGEEIKN</sequence>